<dbReference type="InterPro" id="IPR007357">
    <property type="entry name" value="PhrB-like"/>
</dbReference>
<keyword evidence="3" id="KW-1185">Reference proteome</keyword>
<dbReference type="Proteomes" id="UP000261174">
    <property type="component" value="Unassembled WGS sequence"/>
</dbReference>
<dbReference type="SUPFAM" id="SSF48173">
    <property type="entry name" value="Cryptochrome/photolyase FAD-binding domain"/>
    <property type="match status" value="1"/>
</dbReference>
<dbReference type="OrthoDB" id="5288100at2"/>
<dbReference type="InterPro" id="IPR036134">
    <property type="entry name" value="Crypto/Photolyase_FAD-like_sf"/>
</dbReference>
<dbReference type="Gene3D" id="3.40.50.620">
    <property type="entry name" value="HUPs"/>
    <property type="match status" value="1"/>
</dbReference>
<reference evidence="2 3" key="1">
    <citation type="submission" date="2018-08" db="EMBL/GenBank/DDBJ databases">
        <title>Chitinophaga sp. K20C18050901, a novel bacterium isolated from forest soil.</title>
        <authorList>
            <person name="Wang C."/>
        </authorList>
    </citation>
    <scope>NUCLEOTIDE SEQUENCE [LARGE SCALE GENOMIC DNA]</scope>
    <source>
        <strain evidence="2 3">K20C18050901</strain>
    </source>
</reference>
<feature type="domain" description="Cryptochrome/DNA photolyase FAD-binding" evidence="1">
    <location>
        <begin position="293"/>
        <end position="388"/>
    </location>
</feature>
<proteinExistence type="predicted"/>
<sequence length="492" mass="58184">MEIGLIYPHQLYKHYCHLPPHVYVVEDELYFNQYNFHQQKLLLHRASMQYYAGRLKAGGHTVHYIEAQDKKAQTRYLFEYLAAHHVTTIHYIDTTDYLLERRIKRYAAQFNITLRRCASPNFIGDLSYFEKNHKYFMASYYKSERKRLQLLMDGNRPAGGKWSFDMENRKKMPANIAVPPMPIFHYDNFEAAAHYVRKHFGSNRGNITRFNYPVTHRQAERMLIFFLREKLAHFGEYQDAIVKKEHFLFHSILSSSLNIGLLSPETIIKKAISYGSRHRIPINALEGFIRQVIGWREFMRAVYTKEGVKQRTTNFFGFTRKIPACFYTGETGIPPIDNIIRSLQDTAYVHHIERLMVLGNFMLLCEFDPDEVYRWFMEHFIDSYDWVMVPNVYGMSQFADGGLMSTKPYISSSNYILKMSDYKRGPWCEIWDALFWRFMHVHHELIKNNPRLAMLKITAAKQKHYVRVAEEYLTRICEGLQPTPHGTLFPGI</sequence>
<name>A0A3E1P9S4_9BACT</name>
<dbReference type="RefSeq" id="WP_116852098.1">
    <property type="nucleotide sequence ID" value="NZ_QTJV01000001.1"/>
</dbReference>
<comment type="caution">
    <text evidence="2">The sequence shown here is derived from an EMBL/GenBank/DDBJ whole genome shotgun (WGS) entry which is preliminary data.</text>
</comment>
<accession>A0A3E1P9S4</accession>
<dbReference type="PANTHER" id="PTHR38657:SF1">
    <property type="entry name" value="SLR1343 PROTEIN"/>
    <property type="match status" value="1"/>
</dbReference>
<gene>
    <name evidence="2" type="ORF">DXN04_04565</name>
</gene>
<dbReference type="InterPro" id="IPR052551">
    <property type="entry name" value="UV-DNA_repair_photolyase"/>
</dbReference>
<dbReference type="GO" id="GO:0016829">
    <property type="term" value="F:lyase activity"/>
    <property type="evidence" value="ECO:0007669"/>
    <property type="project" value="UniProtKB-KW"/>
</dbReference>
<dbReference type="Pfam" id="PF03441">
    <property type="entry name" value="FAD_binding_7"/>
    <property type="match status" value="1"/>
</dbReference>
<dbReference type="InterPro" id="IPR014729">
    <property type="entry name" value="Rossmann-like_a/b/a_fold"/>
</dbReference>
<protein>
    <submittedName>
        <fullName evidence="2">Cryptochrome/photolyase family protein</fullName>
    </submittedName>
</protein>
<organism evidence="2 3">
    <name type="scientific">Chitinophaga silvisoli</name>
    <dbReference type="NCBI Taxonomy" id="2291814"/>
    <lineage>
        <taxon>Bacteria</taxon>
        <taxon>Pseudomonadati</taxon>
        <taxon>Bacteroidota</taxon>
        <taxon>Chitinophagia</taxon>
        <taxon>Chitinophagales</taxon>
        <taxon>Chitinophagaceae</taxon>
        <taxon>Chitinophaga</taxon>
    </lineage>
</organism>
<dbReference type="Pfam" id="PF04244">
    <property type="entry name" value="DPRP"/>
    <property type="match status" value="1"/>
</dbReference>
<keyword evidence="2" id="KW-0456">Lyase</keyword>
<evidence type="ECO:0000313" key="3">
    <source>
        <dbReference type="Proteomes" id="UP000261174"/>
    </source>
</evidence>
<evidence type="ECO:0000313" key="2">
    <source>
        <dbReference type="EMBL" id="RFM36778.1"/>
    </source>
</evidence>
<dbReference type="InterPro" id="IPR005101">
    <property type="entry name" value="Cryptochr/Photolyase_FAD-bd"/>
</dbReference>
<dbReference type="EMBL" id="QTJV01000001">
    <property type="protein sequence ID" value="RFM36778.1"/>
    <property type="molecule type" value="Genomic_DNA"/>
</dbReference>
<dbReference type="Gene3D" id="1.25.40.80">
    <property type="match status" value="1"/>
</dbReference>
<dbReference type="Gene3D" id="1.10.579.10">
    <property type="entry name" value="DNA Cyclobutane Dipyrimidine Photolyase, subunit A, domain 3"/>
    <property type="match status" value="1"/>
</dbReference>
<dbReference type="Gene3D" id="1.10.10.1710">
    <property type="entry name" value="Deoxyribodipyrimidine photolyase-related"/>
    <property type="match status" value="1"/>
</dbReference>
<evidence type="ECO:0000259" key="1">
    <source>
        <dbReference type="Pfam" id="PF03441"/>
    </source>
</evidence>
<dbReference type="PANTHER" id="PTHR38657">
    <property type="entry name" value="SLR1343 PROTEIN"/>
    <property type="match status" value="1"/>
</dbReference>
<dbReference type="AlphaFoldDB" id="A0A3E1P9S4"/>